<protein>
    <recommendedName>
        <fullName evidence="4">DUF3267 domain-containing protein</fullName>
    </recommendedName>
</protein>
<sequence length="198" mass="22310">MLDVEEFENKTEYHEYIPSDRLVSAITLLVMVVLLFPVFPGWIEWIMSFDSDYVGLLTTLSDEIVFIIAVTLIHEYIHYAVGRALDYEPDFGIALKNTFWLIKEPAPYVVIIEEFVSRDENILVLITPFLLISGTALAVLLVPTPAWVTHYAGAAFVFNTAGSMGDVYNCAQLLSPPQDTEFVNVEDNGIRTFYSTAE</sequence>
<feature type="transmembrane region" description="Helical" evidence="1">
    <location>
        <begin position="22"/>
        <end position="43"/>
    </location>
</feature>
<feature type="transmembrane region" description="Helical" evidence="1">
    <location>
        <begin position="122"/>
        <end position="142"/>
    </location>
</feature>
<accession>M0E216</accession>
<dbReference type="STRING" id="1227484.C471_06213"/>
<keyword evidence="1" id="KW-0812">Transmembrane</keyword>
<name>M0E216_9EURY</name>
<proteinExistence type="predicted"/>
<reference evidence="2 3" key="1">
    <citation type="journal article" date="2014" name="PLoS Genet.">
        <title>Phylogenetically driven sequencing of extremely halophilic archaea reveals strategies for static and dynamic osmo-response.</title>
        <authorList>
            <person name="Becker E.A."/>
            <person name="Seitzer P.M."/>
            <person name="Tritt A."/>
            <person name="Larsen D."/>
            <person name="Krusor M."/>
            <person name="Yao A.I."/>
            <person name="Wu D."/>
            <person name="Madern D."/>
            <person name="Eisen J.A."/>
            <person name="Darling A.E."/>
            <person name="Facciotti M.T."/>
        </authorList>
    </citation>
    <scope>NUCLEOTIDE SEQUENCE [LARGE SCALE GENOMIC DNA]</scope>
    <source>
        <strain evidence="2 3">DSM 1137</strain>
    </source>
</reference>
<dbReference type="Pfam" id="PF11667">
    <property type="entry name" value="DUF3267"/>
    <property type="match status" value="1"/>
</dbReference>
<dbReference type="RefSeq" id="WP_004047193.1">
    <property type="nucleotide sequence ID" value="NZ_AOJE01000020.1"/>
</dbReference>
<evidence type="ECO:0000313" key="2">
    <source>
        <dbReference type="EMBL" id="ELZ41068.1"/>
    </source>
</evidence>
<keyword evidence="1" id="KW-1133">Transmembrane helix</keyword>
<dbReference type="OrthoDB" id="351052at2157"/>
<keyword evidence="3" id="KW-1185">Reference proteome</keyword>
<organism evidence="2 3">
    <name type="scientific">Halorubrum saccharovorum DSM 1137</name>
    <dbReference type="NCBI Taxonomy" id="1227484"/>
    <lineage>
        <taxon>Archaea</taxon>
        <taxon>Methanobacteriati</taxon>
        <taxon>Methanobacteriota</taxon>
        <taxon>Stenosarchaea group</taxon>
        <taxon>Halobacteria</taxon>
        <taxon>Halobacteriales</taxon>
        <taxon>Haloferacaceae</taxon>
        <taxon>Halorubrum</taxon>
    </lineage>
</organism>
<dbReference type="EMBL" id="AOJE01000020">
    <property type="protein sequence ID" value="ELZ41068.1"/>
    <property type="molecule type" value="Genomic_DNA"/>
</dbReference>
<dbReference type="InterPro" id="IPR021683">
    <property type="entry name" value="DUF3267"/>
</dbReference>
<gene>
    <name evidence="2" type="ORF">C471_06213</name>
</gene>
<comment type="caution">
    <text evidence="2">The sequence shown here is derived from an EMBL/GenBank/DDBJ whole genome shotgun (WGS) entry which is preliminary data.</text>
</comment>
<evidence type="ECO:0008006" key="4">
    <source>
        <dbReference type="Google" id="ProtNLM"/>
    </source>
</evidence>
<keyword evidence="1" id="KW-0472">Membrane</keyword>
<evidence type="ECO:0000313" key="3">
    <source>
        <dbReference type="Proteomes" id="UP000011514"/>
    </source>
</evidence>
<dbReference type="Proteomes" id="UP000011514">
    <property type="component" value="Unassembled WGS sequence"/>
</dbReference>
<dbReference type="AlphaFoldDB" id="M0E216"/>
<evidence type="ECO:0000256" key="1">
    <source>
        <dbReference type="SAM" id="Phobius"/>
    </source>
</evidence>